<reference evidence="2" key="1">
    <citation type="submission" date="2020-07" db="EMBL/GenBank/DDBJ databases">
        <title>Huge and variable diversity of episymbiotic CPR bacteria and DPANN archaea in groundwater ecosystems.</title>
        <authorList>
            <person name="He C.Y."/>
            <person name="Keren R."/>
            <person name="Whittaker M."/>
            <person name="Farag I.F."/>
            <person name="Doudna J."/>
            <person name="Cate J.H.D."/>
            <person name="Banfield J.F."/>
        </authorList>
    </citation>
    <scope>NUCLEOTIDE SEQUENCE</scope>
    <source>
        <strain evidence="2">NC_groundwater_672_Ag_B-0.1um_62_36</strain>
    </source>
</reference>
<accession>A0A932FVM0</accession>
<sequence length="393" mass="42147">MANDLNLAAIGRYKPERTSPPGQKVPGESARAFSDALKSALDGVGSPSPPEVLAERATAGEGRPFSPGGILGRPLPPEEGERGPLPGIPSATRHTPARGYRDALPNPGPGPGGPAPQPGAPGSLREQIQKYKEDQLLSSPGGDHYFLDRTSRVIDRDHDHSQLTNRVGKDLKDASQNFLNIFRDLGAGSTHKYLDRNGKIQEARDRGVLSHLKGFFQEVGGALKPEGSFTLAGLPARVGGFFKRLLFDAIGKELVAGVTHSAINMAKDAALAGLNLAEVVPDATLGNTEIGRQATTELFDDLQVLVSYGTDILPTKDAWERVYSPGSSDEGRAVPLRYNVTTPEQDLSDLRWREVRNTPFRKAIETVGALASRLLVGSLFPWGTWGGSRKRVS</sequence>
<evidence type="ECO:0000256" key="1">
    <source>
        <dbReference type="SAM" id="MobiDB-lite"/>
    </source>
</evidence>
<dbReference type="EMBL" id="JACPRF010000039">
    <property type="protein sequence ID" value="MBI2875503.1"/>
    <property type="molecule type" value="Genomic_DNA"/>
</dbReference>
<evidence type="ECO:0000313" key="2">
    <source>
        <dbReference type="EMBL" id="MBI2875503.1"/>
    </source>
</evidence>
<comment type="caution">
    <text evidence="2">The sequence shown here is derived from an EMBL/GenBank/DDBJ whole genome shotgun (WGS) entry which is preliminary data.</text>
</comment>
<name>A0A932FVM0_UNCTE</name>
<evidence type="ECO:0000313" key="3">
    <source>
        <dbReference type="Proteomes" id="UP000769766"/>
    </source>
</evidence>
<feature type="compositionally biased region" description="Pro residues" evidence="1">
    <location>
        <begin position="106"/>
        <end position="119"/>
    </location>
</feature>
<gene>
    <name evidence="2" type="ORF">HYY20_01330</name>
</gene>
<dbReference type="AlphaFoldDB" id="A0A932FVM0"/>
<dbReference type="Proteomes" id="UP000769766">
    <property type="component" value="Unassembled WGS sequence"/>
</dbReference>
<protein>
    <submittedName>
        <fullName evidence="2">Uncharacterized protein</fullName>
    </submittedName>
</protein>
<organism evidence="2 3">
    <name type="scientific">Tectimicrobiota bacterium</name>
    <dbReference type="NCBI Taxonomy" id="2528274"/>
    <lineage>
        <taxon>Bacteria</taxon>
        <taxon>Pseudomonadati</taxon>
        <taxon>Nitrospinota/Tectimicrobiota group</taxon>
        <taxon>Candidatus Tectimicrobiota</taxon>
    </lineage>
</organism>
<feature type="region of interest" description="Disordered" evidence="1">
    <location>
        <begin position="1"/>
        <end position="123"/>
    </location>
</feature>
<proteinExistence type="predicted"/>